<evidence type="ECO:0000256" key="2">
    <source>
        <dbReference type="ARBA" id="ARBA00006485"/>
    </source>
</evidence>
<comment type="similarity">
    <text evidence="3">Belongs to the UDP-glycosyltransferase family.</text>
</comment>
<keyword evidence="11" id="KW-0418">Kinase</keyword>
<dbReference type="EMBL" id="JAGKQH010000004">
    <property type="protein sequence ID" value="KAG6601210.1"/>
    <property type="molecule type" value="Genomic_DNA"/>
</dbReference>
<evidence type="ECO:0000256" key="4">
    <source>
        <dbReference type="ARBA" id="ARBA00012425"/>
    </source>
</evidence>
<protein>
    <recommendedName>
        <fullName evidence="4">cyclin-dependent kinase</fullName>
        <ecNumber evidence="4">2.7.11.22</ecNumber>
    </recommendedName>
</protein>
<dbReference type="PROSITE" id="PS00108">
    <property type="entry name" value="PROTEIN_KINASE_ST"/>
    <property type="match status" value="1"/>
</dbReference>
<dbReference type="InterPro" id="IPR035595">
    <property type="entry name" value="UDP_glycos_trans_CS"/>
</dbReference>
<dbReference type="AlphaFoldDB" id="A0AAV6NR21"/>
<evidence type="ECO:0000256" key="8">
    <source>
        <dbReference type="ARBA" id="ARBA00022679"/>
    </source>
</evidence>
<dbReference type="InterPro" id="IPR002213">
    <property type="entry name" value="UDP_glucos_trans"/>
</dbReference>
<evidence type="ECO:0000256" key="16">
    <source>
        <dbReference type="ARBA" id="ARBA00060337"/>
    </source>
</evidence>
<evidence type="ECO:0000259" key="18">
    <source>
        <dbReference type="PROSITE" id="PS50011"/>
    </source>
</evidence>
<accession>A0AAV6NR21</accession>
<keyword evidence="10" id="KW-0498">Mitosis</keyword>
<comment type="catalytic activity">
    <reaction evidence="15">
        <text>L-seryl-[protein] + ATP = O-phospho-L-seryl-[protein] + ADP + H(+)</text>
        <dbReference type="Rhea" id="RHEA:17989"/>
        <dbReference type="Rhea" id="RHEA-COMP:9863"/>
        <dbReference type="Rhea" id="RHEA-COMP:11604"/>
        <dbReference type="ChEBI" id="CHEBI:15378"/>
        <dbReference type="ChEBI" id="CHEBI:29999"/>
        <dbReference type="ChEBI" id="CHEBI:30616"/>
        <dbReference type="ChEBI" id="CHEBI:83421"/>
        <dbReference type="ChEBI" id="CHEBI:456216"/>
        <dbReference type="EC" id="2.7.11.22"/>
    </reaction>
</comment>
<dbReference type="Pfam" id="PF26168">
    <property type="entry name" value="Glyco_transf_N"/>
    <property type="match status" value="1"/>
</dbReference>
<dbReference type="GO" id="GO:0008194">
    <property type="term" value="F:UDP-glycosyltransferase activity"/>
    <property type="evidence" value="ECO:0007669"/>
    <property type="project" value="InterPro"/>
</dbReference>
<proteinExistence type="inferred from homology"/>
<dbReference type="Pfam" id="PF00201">
    <property type="entry name" value="UDPGT"/>
    <property type="match status" value="1"/>
</dbReference>
<dbReference type="FunFam" id="3.30.200.20:FF:000187">
    <property type="entry name" value="Cell division control protein 2"/>
    <property type="match status" value="1"/>
</dbReference>
<feature type="domain" description="Protein kinase" evidence="18">
    <location>
        <begin position="494"/>
        <end position="777"/>
    </location>
</feature>
<evidence type="ECO:0000256" key="10">
    <source>
        <dbReference type="ARBA" id="ARBA00022776"/>
    </source>
</evidence>
<keyword evidence="20" id="KW-1185">Reference proteome</keyword>
<dbReference type="InterPro" id="IPR017441">
    <property type="entry name" value="Protein_kinase_ATP_BS"/>
</dbReference>
<dbReference type="GO" id="GO:0005524">
    <property type="term" value="F:ATP binding"/>
    <property type="evidence" value="ECO:0007669"/>
    <property type="project" value="UniProtKB-UniRule"/>
</dbReference>
<keyword evidence="9 17" id="KW-0547">Nucleotide-binding</keyword>
<evidence type="ECO:0000256" key="3">
    <source>
        <dbReference type="ARBA" id="ARBA00009995"/>
    </source>
</evidence>
<comment type="catalytic activity">
    <reaction evidence="14">
        <text>L-threonyl-[protein] + ATP = O-phospho-L-threonyl-[protein] + ADP + H(+)</text>
        <dbReference type="Rhea" id="RHEA:46608"/>
        <dbReference type="Rhea" id="RHEA-COMP:11060"/>
        <dbReference type="Rhea" id="RHEA-COMP:11605"/>
        <dbReference type="ChEBI" id="CHEBI:15378"/>
        <dbReference type="ChEBI" id="CHEBI:30013"/>
        <dbReference type="ChEBI" id="CHEBI:30616"/>
        <dbReference type="ChEBI" id="CHEBI:61977"/>
        <dbReference type="ChEBI" id="CHEBI:456216"/>
        <dbReference type="EC" id="2.7.11.22"/>
    </reaction>
</comment>
<evidence type="ECO:0000313" key="19">
    <source>
        <dbReference type="EMBL" id="KAG6601210.1"/>
    </source>
</evidence>
<keyword evidence="5" id="KW-0723">Serine/threonine-protein kinase</keyword>
<dbReference type="PANTHER" id="PTHR48044">
    <property type="entry name" value="GLYCOSYLTRANSFERASE"/>
    <property type="match status" value="1"/>
</dbReference>
<dbReference type="PROSITE" id="PS00107">
    <property type="entry name" value="PROTEIN_KINASE_ATP"/>
    <property type="match status" value="1"/>
</dbReference>
<feature type="non-terminal residue" evidence="19">
    <location>
        <position position="1"/>
    </location>
</feature>
<evidence type="ECO:0000313" key="20">
    <source>
        <dbReference type="Proteomes" id="UP000685013"/>
    </source>
</evidence>
<comment type="pathway">
    <text evidence="1">Secondary metabolite biosynthesis; terpenoid biosynthesis.</text>
</comment>
<dbReference type="PROSITE" id="PS50011">
    <property type="entry name" value="PROTEIN_KINASE_DOM"/>
    <property type="match status" value="1"/>
</dbReference>
<keyword evidence="12 17" id="KW-0067">ATP-binding</keyword>
<dbReference type="CDD" id="cd03784">
    <property type="entry name" value="GT1_Gtf-like"/>
    <property type="match status" value="1"/>
</dbReference>
<keyword evidence="6" id="KW-0597">Phosphoprotein</keyword>
<keyword evidence="7 19" id="KW-0132">Cell division</keyword>
<organism evidence="19 20">
    <name type="scientific">Cucurbita argyrosperma subsp. sororia</name>
    <dbReference type="NCBI Taxonomy" id="37648"/>
    <lineage>
        <taxon>Eukaryota</taxon>
        <taxon>Viridiplantae</taxon>
        <taxon>Streptophyta</taxon>
        <taxon>Embryophyta</taxon>
        <taxon>Tracheophyta</taxon>
        <taxon>Spermatophyta</taxon>
        <taxon>Magnoliopsida</taxon>
        <taxon>eudicotyledons</taxon>
        <taxon>Gunneridae</taxon>
        <taxon>Pentapetalae</taxon>
        <taxon>rosids</taxon>
        <taxon>fabids</taxon>
        <taxon>Cucurbitales</taxon>
        <taxon>Cucurbitaceae</taxon>
        <taxon>Cucurbiteae</taxon>
        <taxon>Cucurbita</taxon>
    </lineage>
</organism>
<dbReference type="SMART" id="SM00220">
    <property type="entry name" value="S_TKc"/>
    <property type="match status" value="1"/>
</dbReference>
<dbReference type="GO" id="GO:0051301">
    <property type="term" value="P:cell division"/>
    <property type="evidence" value="ECO:0007669"/>
    <property type="project" value="UniProtKB-KW"/>
</dbReference>
<dbReference type="EC" id="2.7.11.22" evidence="4"/>
<evidence type="ECO:0000256" key="9">
    <source>
        <dbReference type="ARBA" id="ARBA00022741"/>
    </source>
</evidence>
<evidence type="ECO:0000256" key="13">
    <source>
        <dbReference type="ARBA" id="ARBA00023306"/>
    </source>
</evidence>
<dbReference type="CDD" id="cd07835">
    <property type="entry name" value="STKc_CDK1_CdkB_like"/>
    <property type="match status" value="1"/>
</dbReference>
<evidence type="ECO:0000256" key="17">
    <source>
        <dbReference type="PROSITE-ProRule" id="PRU10141"/>
    </source>
</evidence>
<evidence type="ECO:0000256" key="1">
    <source>
        <dbReference type="ARBA" id="ARBA00004721"/>
    </source>
</evidence>
<dbReference type="InterPro" id="IPR008271">
    <property type="entry name" value="Ser/Thr_kinase_AS"/>
</dbReference>
<dbReference type="GO" id="GO:1901137">
    <property type="term" value="P:carbohydrate derivative biosynthetic process"/>
    <property type="evidence" value="ECO:0007669"/>
    <property type="project" value="UniProtKB-ARBA"/>
</dbReference>
<dbReference type="Proteomes" id="UP000685013">
    <property type="component" value="Chromosome 4"/>
</dbReference>
<gene>
    <name evidence="19" type="primary">CDC2A</name>
    <name evidence="19" type="ORF">SDJN03_06443</name>
</gene>
<sequence length="784" mass="88697">MAAQKQAIKILMLPWLAHGHITPFFELAKRLTKHRTIFQIYVCSSLVNLQAIDPNLAQTHSIELVELHLPSLPDLPPHMHTTKGIPLHLEPTLMKAFDMAAKDFELLLDRLEPDLLVSDLFQPWAVQAAAARNIPVVNFVVTGVAILTRLVHAFCNSGREFPFPEIDFSGHWSSKRGRKVSDEVGRDWALRVLKCLRMSSDVVLVNTSPEFEGKYIDFLASSLNKKILPIAPVVPQIKPNGEKPEILKWLDKKSPKSTVYVSFGSEYYLMNQDREELAHGVEQSHVNFIWVIRFPKGERLTIEEALPEGYMKRVGDRGVIMEGWAPQLEILNHSSIGAFVCHCGWNSVVESMVFGVPIVALPMQLDQPCHAKVANLAGVCVEAERDDEGNVKREGVAKAIKEVVSEESGEALRGKAREIGEALRKREEGIVDEVPTTSTLEHYSDHETRVEWKLLLCSSLRFDTVPASHGFGFDSSRILALRTSTLFLESMEQYEKVEKIGEGTYGVVYKARDRVTNETIALKKIRLEQEDEGVPSTAIREISLLKEMQHGNIVRLQDVVHSEKRLYLVFEYLDLDLKKHMDSSPEFARDPRQVKMFLYQILRGIAYCHSHRVLHRDLKPQNLLIDRRTNALKLADFGLARAFGIPVRTFTHEVVTLWYRAPEILLGSRHYSTPVDVWSVGCIFAEMVNQRPLFPGDSEIDELFKIFRVLGTPNEDTWPGVTSLPDFKSAFPKWPPKDLASVVPNLEAAGIDLLSKMLCLDPTKRVTARSALEHEYFKDVGFVP</sequence>
<evidence type="ECO:0000256" key="11">
    <source>
        <dbReference type="ARBA" id="ARBA00022777"/>
    </source>
</evidence>
<dbReference type="FunFam" id="3.40.50.2000:FF:000060">
    <property type="entry name" value="Glycosyltransferase"/>
    <property type="match status" value="1"/>
</dbReference>
<dbReference type="InterPro" id="IPR058980">
    <property type="entry name" value="Glyco_transf_N"/>
</dbReference>
<evidence type="ECO:0000256" key="15">
    <source>
        <dbReference type="ARBA" id="ARBA00048367"/>
    </source>
</evidence>
<reference evidence="19 20" key="1">
    <citation type="journal article" date="2021" name="Hortic Res">
        <title>The domestication of Cucurbita argyrosperma as revealed by the genome of its wild relative.</title>
        <authorList>
            <person name="Barrera-Redondo J."/>
            <person name="Sanchez-de la Vega G."/>
            <person name="Aguirre-Liguori J.A."/>
            <person name="Castellanos-Morales G."/>
            <person name="Gutierrez-Guerrero Y.T."/>
            <person name="Aguirre-Dugua X."/>
            <person name="Aguirre-Planter E."/>
            <person name="Tenaillon M.I."/>
            <person name="Lira-Saade R."/>
            <person name="Eguiarte L.E."/>
        </authorList>
    </citation>
    <scope>NUCLEOTIDE SEQUENCE [LARGE SCALE GENOMIC DNA]</scope>
    <source>
        <strain evidence="19">JBR-2021</strain>
    </source>
</reference>
<dbReference type="PROSITE" id="PS00375">
    <property type="entry name" value="UDPGT"/>
    <property type="match status" value="1"/>
</dbReference>
<feature type="binding site" evidence="17">
    <location>
        <position position="523"/>
    </location>
    <ligand>
        <name>ATP</name>
        <dbReference type="ChEBI" id="CHEBI:30616"/>
    </ligand>
</feature>
<comment type="similarity">
    <text evidence="2">Belongs to the protein kinase superfamily. CMGC Ser/Thr protein kinase family. CDC2/CDKX subfamily.</text>
</comment>
<keyword evidence="8" id="KW-0808">Transferase</keyword>
<keyword evidence="13" id="KW-0131">Cell cycle</keyword>
<evidence type="ECO:0000256" key="12">
    <source>
        <dbReference type="ARBA" id="ARBA00022840"/>
    </source>
</evidence>
<comment type="caution">
    <text evidence="19">The sequence shown here is derived from an EMBL/GenBank/DDBJ whole genome shotgun (WGS) entry which is preliminary data.</text>
</comment>
<dbReference type="PANTHER" id="PTHR48044:SF29">
    <property type="entry name" value="GLYCOSYLTRANSFERASE"/>
    <property type="match status" value="1"/>
</dbReference>
<dbReference type="InterPro" id="IPR000719">
    <property type="entry name" value="Prot_kinase_dom"/>
</dbReference>
<evidence type="ECO:0000256" key="5">
    <source>
        <dbReference type="ARBA" id="ARBA00022527"/>
    </source>
</evidence>
<evidence type="ECO:0000256" key="7">
    <source>
        <dbReference type="ARBA" id="ARBA00022618"/>
    </source>
</evidence>
<name>A0AAV6NR21_9ROSI</name>
<dbReference type="GO" id="GO:0004693">
    <property type="term" value="F:cyclin-dependent protein serine/threonine kinase activity"/>
    <property type="evidence" value="ECO:0007669"/>
    <property type="project" value="UniProtKB-EC"/>
</dbReference>
<comment type="function">
    <text evidence="16">Plays a key role in the control of the eukaryotic cell cycle. Component of the kinase complex that phosphorylates the repetitive C-terminus of RNA polymerase II.</text>
</comment>
<evidence type="ECO:0000256" key="14">
    <source>
        <dbReference type="ARBA" id="ARBA00047811"/>
    </source>
</evidence>
<dbReference type="Pfam" id="PF00069">
    <property type="entry name" value="Pkinase"/>
    <property type="match status" value="1"/>
</dbReference>
<evidence type="ECO:0000256" key="6">
    <source>
        <dbReference type="ARBA" id="ARBA00022553"/>
    </source>
</evidence>
<dbReference type="FunFam" id="1.10.510.10:FF:000280">
    <property type="entry name" value="Cell division control protein 2 homolog"/>
    <property type="match status" value="1"/>
</dbReference>